<dbReference type="AlphaFoldDB" id="A0A427Y844"/>
<dbReference type="Pfam" id="PF24855">
    <property type="entry name" value="DUF7729"/>
    <property type="match status" value="1"/>
</dbReference>
<dbReference type="PANTHER" id="PTHR39460">
    <property type="entry name" value="EXPRESSED PROTEIN"/>
    <property type="match status" value="1"/>
</dbReference>
<evidence type="ECO:0000313" key="4">
    <source>
        <dbReference type="EMBL" id="RSH87259.1"/>
    </source>
</evidence>
<name>A0A427Y844_9TREE</name>
<reference evidence="4 5" key="1">
    <citation type="submission" date="2018-11" db="EMBL/GenBank/DDBJ databases">
        <title>Genome sequence of Saitozyma podzolica DSM 27192.</title>
        <authorList>
            <person name="Aliyu H."/>
            <person name="Gorte O."/>
            <person name="Ochsenreither K."/>
        </authorList>
    </citation>
    <scope>NUCLEOTIDE SEQUENCE [LARGE SCALE GENOMIC DNA]</scope>
    <source>
        <strain evidence="4 5">DSM 27192</strain>
    </source>
</reference>
<keyword evidence="2" id="KW-0812">Transmembrane</keyword>
<dbReference type="OrthoDB" id="2564812at2759"/>
<evidence type="ECO:0000313" key="5">
    <source>
        <dbReference type="Proteomes" id="UP000279259"/>
    </source>
</evidence>
<feature type="domain" description="DUF7729" evidence="3">
    <location>
        <begin position="56"/>
        <end position="267"/>
    </location>
</feature>
<feature type="region of interest" description="Disordered" evidence="1">
    <location>
        <begin position="1"/>
        <end position="58"/>
    </location>
</feature>
<protein>
    <recommendedName>
        <fullName evidence="3">DUF7729 domain-containing protein</fullName>
    </recommendedName>
</protein>
<feature type="transmembrane region" description="Helical" evidence="2">
    <location>
        <begin position="287"/>
        <end position="307"/>
    </location>
</feature>
<comment type="caution">
    <text evidence="4">The sequence shown here is derived from an EMBL/GenBank/DDBJ whole genome shotgun (WGS) entry which is preliminary data.</text>
</comment>
<evidence type="ECO:0000256" key="2">
    <source>
        <dbReference type="SAM" id="Phobius"/>
    </source>
</evidence>
<organism evidence="4 5">
    <name type="scientific">Saitozyma podzolica</name>
    <dbReference type="NCBI Taxonomy" id="1890683"/>
    <lineage>
        <taxon>Eukaryota</taxon>
        <taxon>Fungi</taxon>
        <taxon>Dikarya</taxon>
        <taxon>Basidiomycota</taxon>
        <taxon>Agaricomycotina</taxon>
        <taxon>Tremellomycetes</taxon>
        <taxon>Tremellales</taxon>
        <taxon>Trimorphomycetaceae</taxon>
        <taxon>Saitozyma</taxon>
    </lineage>
</organism>
<dbReference type="PANTHER" id="PTHR39460:SF1">
    <property type="entry name" value="C6 TRANSCRIPTION FACTOR"/>
    <property type="match status" value="1"/>
</dbReference>
<feature type="compositionally biased region" description="Polar residues" evidence="1">
    <location>
        <begin position="1"/>
        <end position="10"/>
    </location>
</feature>
<keyword evidence="5" id="KW-1185">Reference proteome</keyword>
<proteinExistence type="predicted"/>
<keyword evidence="2" id="KW-0472">Membrane</keyword>
<dbReference type="InterPro" id="IPR056146">
    <property type="entry name" value="DUF7729"/>
</dbReference>
<feature type="compositionally biased region" description="Low complexity" evidence="1">
    <location>
        <begin position="15"/>
        <end position="50"/>
    </location>
</feature>
<keyword evidence="2" id="KW-1133">Transmembrane helix</keyword>
<evidence type="ECO:0000259" key="3">
    <source>
        <dbReference type="Pfam" id="PF24855"/>
    </source>
</evidence>
<dbReference type="EMBL" id="RSCD01000017">
    <property type="protein sequence ID" value="RSH87259.1"/>
    <property type="molecule type" value="Genomic_DNA"/>
</dbReference>
<accession>A0A427Y844</accession>
<gene>
    <name evidence="4" type="ORF">EHS25_003168</name>
</gene>
<evidence type="ECO:0000256" key="1">
    <source>
        <dbReference type="SAM" id="MobiDB-lite"/>
    </source>
</evidence>
<sequence length="308" mass="31404">MPSPHTATLRRQSRRANTTVTTSASASSSSASSSSSNASASLPLRPSAAPASPPSPVPTPLDTSISYALSDSCLLYLTSLLQATTFQSCLPFSLLLSTSSSYAQLVSTATNTNNYTTLNELLAYSYSPQPSGDQCDSYMQGVLSDMGGKSNCQADIAAKKVVALEAKIGVGTYAVVRQAENLIDPDTGVYCYLEALASDRPDDLYLWSLPQGIALPSTSTPTCSKCSSLLLSTLSSASNSTSGTLNNTLVNNAISTVNSACGSAFISLSANQPTSSSKSGAGAMVKGVGAGGIALVSLLSALAAYVLA</sequence>
<dbReference type="Proteomes" id="UP000279259">
    <property type="component" value="Unassembled WGS sequence"/>
</dbReference>